<feature type="transmembrane region" description="Helical" evidence="2">
    <location>
        <begin position="221"/>
        <end position="241"/>
    </location>
</feature>
<feature type="transmembrane region" description="Helical" evidence="2">
    <location>
        <begin position="33"/>
        <end position="54"/>
    </location>
</feature>
<evidence type="ECO:0000313" key="3">
    <source>
        <dbReference type="EMBL" id="ACZ37860.1"/>
    </source>
</evidence>
<name>D1C7M7_SPHTD</name>
<dbReference type="eggNOG" id="ENOG5030TFW">
    <property type="taxonomic scope" value="Bacteria"/>
</dbReference>
<keyword evidence="4" id="KW-1185">Reference proteome</keyword>
<evidence type="ECO:0000256" key="2">
    <source>
        <dbReference type="SAM" id="Phobius"/>
    </source>
</evidence>
<evidence type="ECO:0000256" key="1">
    <source>
        <dbReference type="SAM" id="MobiDB-lite"/>
    </source>
</evidence>
<dbReference type="AlphaFoldDB" id="D1C7M7"/>
<gene>
    <name evidence="3" type="ordered locus">Sthe_0421</name>
</gene>
<dbReference type="Proteomes" id="UP000002027">
    <property type="component" value="Chromosome 1"/>
</dbReference>
<organism evidence="3 4">
    <name type="scientific">Sphaerobacter thermophilus (strain ATCC 49802 / DSM 20745 / KCCM 41009 / NCIMB 13125 / S 6022)</name>
    <dbReference type="NCBI Taxonomy" id="479434"/>
    <lineage>
        <taxon>Bacteria</taxon>
        <taxon>Pseudomonadati</taxon>
        <taxon>Thermomicrobiota</taxon>
        <taxon>Thermomicrobia</taxon>
        <taxon>Sphaerobacterales</taxon>
        <taxon>Sphaerobacterineae</taxon>
        <taxon>Sphaerobacteraceae</taxon>
        <taxon>Sphaerobacter</taxon>
    </lineage>
</organism>
<evidence type="ECO:0000313" key="4">
    <source>
        <dbReference type="Proteomes" id="UP000002027"/>
    </source>
</evidence>
<feature type="transmembrane region" description="Helical" evidence="2">
    <location>
        <begin position="7"/>
        <end position="27"/>
    </location>
</feature>
<reference evidence="3 4" key="2">
    <citation type="journal article" date="2010" name="Stand. Genomic Sci.">
        <title>Complete genome sequence of Desulfohalobium retbaense type strain (HR(100)).</title>
        <authorList>
            <person name="Spring S."/>
            <person name="Nolan M."/>
            <person name="Lapidus A."/>
            <person name="Glavina Del Rio T."/>
            <person name="Copeland A."/>
            <person name="Tice H."/>
            <person name="Cheng J.F."/>
            <person name="Lucas S."/>
            <person name="Land M."/>
            <person name="Chen F."/>
            <person name="Bruce D."/>
            <person name="Goodwin L."/>
            <person name="Pitluck S."/>
            <person name="Ivanova N."/>
            <person name="Mavromatis K."/>
            <person name="Mikhailova N."/>
            <person name="Pati A."/>
            <person name="Chen A."/>
            <person name="Palaniappan K."/>
            <person name="Hauser L."/>
            <person name="Chang Y.J."/>
            <person name="Jeffries C.D."/>
            <person name="Munk C."/>
            <person name="Kiss H."/>
            <person name="Chain P."/>
            <person name="Han C."/>
            <person name="Brettin T."/>
            <person name="Detter J.C."/>
            <person name="Schuler E."/>
            <person name="Goker M."/>
            <person name="Rohde M."/>
            <person name="Bristow J."/>
            <person name="Eisen J.A."/>
            <person name="Markowitz V."/>
            <person name="Hugenholtz P."/>
            <person name="Kyrpides N.C."/>
            <person name="Klenk H.P."/>
        </authorList>
    </citation>
    <scope>NUCLEOTIDE SEQUENCE [LARGE SCALE GENOMIC DNA]</scope>
    <source>
        <strain evidence="4">ATCC 49802 / DSM 20745 / S 6022</strain>
    </source>
</reference>
<feature type="transmembrane region" description="Helical" evidence="2">
    <location>
        <begin position="89"/>
        <end position="114"/>
    </location>
</feature>
<feature type="transmembrane region" description="Helical" evidence="2">
    <location>
        <begin position="292"/>
        <end position="314"/>
    </location>
</feature>
<accession>D1C7M7</accession>
<feature type="transmembrane region" description="Helical" evidence="2">
    <location>
        <begin position="262"/>
        <end position="286"/>
    </location>
</feature>
<keyword evidence="2" id="KW-1133">Transmembrane helix</keyword>
<feature type="transmembrane region" description="Helical" evidence="2">
    <location>
        <begin position="182"/>
        <end position="209"/>
    </location>
</feature>
<dbReference type="EMBL" id="CP001823">
    <property type="protein sequence ID" value="ACZ37860.1"/>
    <property type="molecule type" value="Genomic_DNA"/>
</dbReference>
<dbReference type="OrthoDB" id="878772at2"/>
<dbReference type="KEGG" id="sti:Sthe_0421"/>
<keyword evidence="2" id="KW-0472">Membrane</keyword>
<dbReference type="InParanoid" id="D1C7M7"/>
<sequence>MTQRRFGIWDLIFLLVLLVSPPAAVFHLSQGRYAQAFIAVVAFGVGLVALVWSLTREPVVEAPHPPRPPHRRRPRRQPQRDAEGRVQDWLAVGVLSGFVATAVMTVTFLVGYGFAAVFASSAPDAGFLATWFDALINNPLTRATQSNLPAAIALHFVAGIVWAVVYTGLVEPRLHGPGWRRGLIFAVVPWLFSLFVFLPVVGGGFLGLAIDAGPLPIIGNLILHAAYGVTLGEVTVAEGLMSEGDRVRDPAEPAALSHVQRMIALAVVPGLLIGAVVGLLTAPVVAPGFAPASVAVVGAVVGCVTGVLLGSFSWTTSGPEEA</sequence>
<reference evidence="4" key="1">
    <citation type="submission" date="2009-11" db="EMBL/GenBank/DDBJ databases">
        <title>The complete chromosome 1 of Sphaerobacter thermophilus DSM 20745.</title>
        <authorList>
            <person name="Lucas S."/>
            <person name="Copeland A."/>
            <person name="Lapidus A."/>
            <person name="Glavina del Rio T."/>
            <person name="Dalin E."/>
            <person name="Tice H."/>
            <person name="Bruce D."/>
            <person name="Goodwin L."/>
            <person name="Pitluck S."/>
            <person name="Kyrpides N."/>
            <person name="Mavromatis K."/>
            <person name="Ivanova N."/>
            <person name="Mikhailova N."/>
            <person name="LaButti K.M."/>
            <person name="Clum A."/>
            <person name="Sun H.I."/>
            <person name="Brettin T."/>
            <person name="Detter J.C."/>
            <person name="Han C."/>
            <person name="Larimer F."/>
            <person name="Land M."/>
            <person name="Hauser L."/>
            <person name="Markowitz V."/>
            <person name="Cheng J.F."/>
            <person name="Hugenholtz P."/>
            <person name="Woyke T."/>
            <person name="Wu D."/>
            <person name="Steenblock K."/>
            <person name="Schneider S."/>
            <person name="Pukall R."/>
            <person name="Goeker M."/>
            <person name="Klenk H.P."/>
            <person name="Eisen J.A."/>
        </authorList>
    </citation>
    <scope>NUCLEOTIDE SEQUENCE [LARGE SCALE GENOMIC DNA]</scope>
    <source>
        <strain evidence="4">ATCC 49802 / DSM 20745 / S 6022</strain>
    </source>
</reference>
<feature type="transmembrane region" description="Helical" evidence="2">
    <location>
        <begin position="148"/>
        <end position="170"/>
    </location>
</feature>
<feature type="compositionally biased region" description="Basic residues" evidence="1">
    <location>
        <begin position="67"/>
        <end position="77"/>
    </location>
</feature>
<dbReference type="HOGENOM" id="CLU_863070_0_0_0"/>
<dbReference type="RefSeq" id="WP_012870907.1">
    <property type="nucleotide sequence ID" value="NC_013523.1"/>
</dbReference>
<proteinExistence type="predicted"/>
<keyword evidence="2" id="KW-0812">Transmembrane</keyword>
<feature type="region of interest" description="Disordered" evidence="1">
    <location>
        <begin position="62"/>
        <end position="82"/>
    </location>
</feature>
<protein>
    <submittedName>
        <fullName evidence="3">Uncharacterized protein</fullName>
    </submittedName>
</protein>